<feature type="compositionally biased region" description="Polar residues" evidence="4">
    <location>
        <begin position="614"/>
        <end position="624"/>
    </location>
</feature>
<sequence>MPVLKVATGSIISEGAAESHKDARRAAAASGVEFDFSRSQGFCPLESSESEDEEMHQRPQHRLYEFLHQDDSNILLDDFYQRMQAMSEASKEGLLQIEQNLEQRMFNDSVLSDGAAGNGRSALSKRNAQDLSASQMCTNGNTKKPPESRNGPLRKSCSLSDLNSKRSFSGGVPWTDTLRSENISSVLWSHDVTSNERVKKWPRPKSGASLDLEKHLAEKQQAELTECKKLFRAAPVPTHVSLALYDEIMERKEKLRQATLEKRKNLLLSMQKPFNFQEREKKRHEEVRQQLETETVHFQKETLQPKYKKKIPESVQDQTISDRLKDEELNRKIRIQMRATDMLKASRAPVEVQSQKKDLEGSCRQRSKKAALAFLDEEPTFHPQTTGKVPDFEKLFRDFQKATLKKAEAKEATRCRPFQLQTSALPPRQSRSGEKSVKDSGPIQKTQLRRSQSLNGISADTLPTYISDATRDRHAAIRKSLEMKENKEKQNVEWMEQHKLKSQAMHKTVNIRAKVMDPHKSLKDVYKEKLRQNRLADRKLEKEYKRELEEMKTRVHVRPYLFEQITQGNAKKNAERRYQHTLKTVGLDEEFVWSKGEGKKNVSESDNDEDEIKSNLSDTSIRMESFNKTENKHISDKENEETEETNMDQQE</sequence>
<dbReference type="GO" id="GO:0005856">
    <property type="term" value="C:cytoskeleton"/>
    <property type="evidence" value="ECO:0007669"/>
    <property type="project" value="UniProtKB-ARBA"/>
</dbReference>
<feature type="region of interest" description="Disordered" evidence="4">
    <location>
        <begin position="596"/>
        <end position="651"/>
    </location>
</feature>
<feature type="compositionally biased region" description="Polar residues" evidence="4">
    <location>
        <begin position="124"/>
        <end position="142"/>
    </location>
</feature>
<evidence type="ECO:0000313" key="5">
    <source>
        <dbReference type="Ensembl" id="ENSECRP00000023374.1"/>
    </source>
</evidence>
<dbReference type="PANTHER" id="PTHR21501:SF4">
    <property type="entry name" value="PROTEIN FAM161B"/>
    <property type="match status" value="1"/>
</dbReference>
<name>A0A8C4SZZ1_ERPCA</name>
<reference evidence="5" key="2">
    <citation type="submission" date="2025-08" db="UniProtKB">
        <authorList>
            <consortium name="Ensembl"/>
        </authorList>
    </citation>
    <scope>IDENTIFICATION</scope>
</reference>
<evidence type="ECO:0000256" key="4">
    <source>
        <dbReference type="SAM" id="MobiDB-lite"/>
    </source>
</evidence>
<dbReference type="Ensembl" id="ENSECRT00000023878.1">
    <property type="protein sequence ID" value="ENSECRP00000023374.1"/>
    <property type="gene ID" value="ENSECRG00000015828.1"/>
</dbReference>
<gene>
    <name evidence="5" type="primary">FAM161B</name>
    <name evidence="5" type="synonym">fam161b</name>
</gene>
<evidence type="ECO:0000256" key="3">
    <source>
        <dbReference type="SAM" id="Coils"/>
    </source>
</evidence>
<evidence type="ECO:0000256" key="2">
    <source>
        <dbReference type="ARBA" id="ARBA00023054"/>
    </source>
</evidence>
<dbReference type="InterPro" id="IPR019579">
    <property type="entry name" value="FAM161A/B"/>
</dbReference>
<reference evidence="5" key="3">
    <citation type="submission" date="2025-09" db="UniProtKB">
        <authorList>
            <consortium name="Ensembl"/>
        </authorList>
    </citation>
    <scope>IDENTIFICATION</scope>
</reference>
<dbReference type="GO" id="GO:0044782">
    <property type="term" value="P:cilium organization"/>
    <property type="evidence" value="ECO:0007669"/>
    <property type="project" value="TreeGrafter"/>
</dbReference>
<protein>
    <submittedName>
        <fullName evidence="5">FAM161 centrosomal protein B</fullName>
    </submittedName>
</protein>
<feature type="coiled-coil region" evidence="3">
    <location>
        <begin position="274"/>
        <end position="301"/>
    </location>
</feature>
<evidence type="ECO:0000256" key="1">
    <source>
        <dbReference type="ARBA" id="ARBA00006663"/>
    </source>
</evidence>
<reference evidence="5" key="1">
    <citation type="submission" date="2021-06" db="EMBL/GenBank/DDBJ databases">
        <authorList>
            <consortium name="Wellcome Sanger Institute Data Sharing"/>
        </authorList>
    </citation>
    <scope>NUCLEOTIDE SEQUENCE [LARGE SCALE GENOMIC DNA]</scope>
</reference>
<dbReference type="InterPro" id="IPR051655">
    <property type="entry name" value="FAM161"/>
</dbReference>
<feature type="region of interest" description="Disordered" evidence="4">
    <location>
        <begin position="408"/>
        <end position="456"/>
    </location>
</feature>
<dbReference type="GeneTree" id="ENSGT00940000159998"/>
<feature type="region of interest" description="Disordered" evidence="4">
    <location>
        <begin position="112"/>
        <end position="158"/>
    </location>
</feature>
<dbReference type="Proteomes" id="UP000694620">
    <property type="component" value="Chromosome 16"/>
</dbReference>
<accession>A0A8C4SZZ1</accession>
<dbReference type="AlphaFoldDB" id="A0A8C4SZZ1"/>
<keyword evidence="2 3" id="KW-0175">Coiled coil</keyword>
<organism evidence="5 6">
    <name type="scientific">Erpetoichthys calabaricus</name>
    <name type="common">Rope fish</name>
    <name type="synonym">Calamoichthys calabaricus</name>
    <dbReference type="NCBI Taxonomy" id="27687"/>
    <lineage>
        <taxon>Eukaryota</taxon>
        <taxon>Metazoa</taxon>
        <taxon>Chordata</taxon>
        <taxon>Craniata</taxon>
        <taxon>Vertebrata</taxon>
        <taxon>Euteleostomi</taxon>
        <taxon>Actinopterygii</taxon>
        <taxon>Polypteriformes</taxon>
        <taxon>Polypteridae</taxon>
        <taxon>Erpetoichthys</taxon>
    </lineage>
</organism>
<feature type="compositionally biased region" description="Acidic residues" evidence="4">
    <location>
        <begin position="638"/>
        <end position="651"/>
    </location>
</feature>
<comment type="similarity">
    <text evidence="1">Belongs to the FAM161 family.</text>
</comment>
<dbReference type="Pfam" id="PF10595">
    <property type="entry name" value="FAM161A_B"/>
    <property type="match status" value="1"/>
</dbReference>
<keyword evidence="6" id="KW-1185">Reference proteome</keyword>
<dbReference type="PANTHER" id="PTHR21501">
    <property type="entry name" value="PROTEIN FAM-161"/>
    <property type="match status" value="1"/>
</dbReference>
<feature type="compositionally biased region" description="Basic and acidic residues" evidence="4">
    <location>
        <begin position="625"/>
        <end position="637"/>
    </location>
</feature>
<feature type="compositionally biased region" description="Polar residues" evidence="4">
    <location>
        <begin position="443"/>
        <end position="456"/>
    </location>
</feature>
<dbReference type="GO" id="GO:0005929">
    <property type="term" value="C:cilium"/>
    <property type="evidence" value="ECO:0007669"/>
    <property type="project" value="TreeGrafter"/>
</dbReference>
<evidence type="ECO:0000313" key="6">
    <source>
        <dbReference type="Proteomes" id="UP000694620"/>
    </source>
</evidence>
<proteinExistence type="inferred from homology"/>